<dbReference type="AlphaFoldDB" id="A0A830BYD3"/>
<gene>
    <name evidence="2" type="ORF">PHJA_001072100</name>
</gene>
<proteinExistence type="predicted"/>
<keyword evidence="3" id="KW-1185">Reference proteome</keyword>
<dbReference type="OrthoDB" id="923095at2759"/>
<dbReference type="EMBL" id="BMAC01000186">
    <property type="protein sequence ID" value="GFP89284.1"/>
    <property type="molecule type" value="Genomic_DNA"/>
</dbReference>
<sequence length="123" mass="13489">MASGRGNLGKSIASVAGLLKTRFKGSYFICEKTLRVDDFLLPYKAQLLKDAVGEVMKLLKDRIPSETLASVASSLNGHTLGDVNNNELCQGDGEGNDVVDNDEYDVERNVQSTEREDEDFEDS</sequence>
<evidence type="ECO:0000313" key="2">
    <source>
        <dbReference type="EMBL" id="GFP89284.1"/>
    </source>
</evidence>
<protein>
    <submittedName>
        <fullName evidence="2">Uncharacterized protein</fullName>
    </submittedName>
</protein>
<evidence type="ECO:0000313" key="3">
    <source>
        <dbReference type="Proteomes" id="UP000653305"/>
    </source>
</evidence>
<reference evidence="2" key="1">
    <citation type="submission" date="2020-07" db="EMBL/GenBank/DDBJ databases">
        <title>Ethylene signaling mediates host invasion by parasitic plants.</title>
        <authorList>
            <person name="Yoshida S."/>
        </authorList>
    </citation>
    <scope>NUCLEOTIDE SEQUENCE</scope>
    <source>
        <strain evidence="2">Okayama</strain>
    </source>
</reference>
<feature type="region of interest" description="Disordered" evidence="1">
    <location>
        <begin position="82"/>
        <end position="123"/>
    </location>
</feature>
<comment type="caution">
    <text evidence="2">The sequence shown here is derived from an EMBL/GenBank/DDBJ whole genome shotgun (WGS) entry which is preliminary data.</text>
</comment>
<dbReference type="Proteomes" id="UP000653305">
    <property type="component" value="Unassembled WGS sequence"/>
</dbReference>
<accession>A0A830BYD3</accession>
<organism evidence="2 3">
    <name type="scientific">Phtheirospermum japonicum</name>
    <dbReference type="NCBI Taxonomy" id="374723"/>
    <lineage>
        <taxon>Eukaryota</taxon>
        <taxon>Viridiplantae</taxon>
        <taxon>Streptophyta</taxon>
        <taxon>Embryophyta</taxon>
        <taxon>Tracheophyta</taxon>
        <taxon>Spermatophyta</taxon>
        <taxon>Magnoliopsida</taxon>
        <taxon>eudicotyledons</taxon>
        <taxon>Gunneridae</taxon>
        <taxon>Pentapetalae</taxon>
        <taxon>asterids</taxon>
        <taxon>lamiids</taxon>
        <taxon>Lamiales</taxon>
        <taxon>Orobanchaceae</taxon>
        <taxon>Orobanchaceae incertae sedis</taxon>
        <taxon>Phtheirospermum</taxon>
    </lineage>
</organism>
<name>A0A830BYD3_9LAMI</name>
<feature type="compositionally biased region" description="Acidic residues" evidence="1">
    <location>
        <begin position="94"/>
        <end position="105"/>
    </location>
</feature>
<evidence type="ECO:0000256" key="1">
    <source>
        <dbReference type="SAM" id="MobiDB-lite"/>
    </source>
</evidence>